<gene>
    <name evidence="2" type="ORF">EOE48_14655</name>
</gene>
<evidence type="ECO:0000313" key="2">
    <source>
        <dbReference type="EMBL" id="RVU17146.1"/>
    </source>
</evidence>
<feature type="domain" description="N-acetyltransferase" evidence="1">
    <location>
        <begin position="6"/>
        <end position="164"/>
    </location>
</feature>
<evidence type="ECO:0000259" key="1">
    <source>
        <dbReference type="PROSITE" id="PS51186"/>
    </source>
</evidence>
<dbReference type="GO" id="GO:0016747">
    <property type="term" value="F:acyltransferase activity, transferring groups other than amino-acyl groups"/>
    <property type="evidence" value="ECO:0007669"/>
    <property type="project" value="InterPro"/>
</dbReference>
<protein>
    <submittedName>
        <fullName evidence="2">GNAT family N-acetyltransferase</fullName>
    </submittedName>
</protein>
<sequence>MLPLPAPWRPMRAADLPGVQRLAGLIHPAYPEDPAVFAERLRLCPEGCRVLDGADGPAGYLVSHPWHARTVPDLDTLVGALPARPGGWCLHDLALLPEARGTGAAAGAVEAVLALARGRGVPEAILVAVGAAGPFWQRRGFRAIEDPAPAGYGTGARLMVRPLTRPATPPPSGRA</sequence>
<dbReference type="Pfam" id="PF00583">
    <property type="entry name" value="Acetyltransf_1"/>
    <property type="match status" value="1"/>
</dbReference>
<dbReference type="InterPro" id="IPR016181">
    <property type="entry name" value="Acyl_CoA_acyltransferase"/>
</dbReference>
<dbReference type="OrthoDB" id="359414at2"/>
<dbReference type="RefSeq" id="WP_127730346.1">
    <property type="nucleotide sequence ID" value="NZ_SACP01000013.1"/>
</dbReference>
<comment type="caution">
    <text evidence="2">The sequence shown here is derived from an EMBL/GenBank/DDBJ whole genome shotgun (WGS) entry which is preliminary data.</text>
</comment>
<dbReference type="InterPro" id="IPR000182">
    <property type="entry name" value="GNAT_dom"/>
</dbReference>
<dbReference type="SUPFAM" id="SSF55729">
    <property type="entry name" value="Acyl-CoA N-acyltransferases (Nat)"/>
    <property type="match status" value="1"/>
</dbReference>
<dbReference type="Gene3D" id="3.40.630.30">
    <property type="match status" value="1"/>
</dbReference>
<reference evidence="2 3" key="1">
    <citation type="submission" date="2019-01" db="EMBL/GenBank/DDBJ databases">
        <authorList>
            <person name="Chen W.-M."/>
        </authorList>
    </citation>
    <scope>NUCLEOTIDE SEQUENCE [LARGE SCALE GENOMIC DNA]</scope>
    <source>
        <strain evidence="2 3">TER-1</strain>
    </source>
</reference>
<keyword evidence="3" id="KW-1185">Reference proteome</keyword>
<evidence type="ECO:0000313" key="3">
    <source>
        <dbReference type="Proteomes" id="UP000286997"/>
    </source>
</evidence>
<organism evidence="2 3">
    <name type="scientific">Methylobacterium oryzihabitans</name>
    <dbReference type="NCBI Taxonomy" id="2499852"/>
    <lineage>
        <taxon>Bacteria</taxon>
        <taxon>Pseudomonadati</taxon>
        <taxon>Pseudomonadota</taxon>
        <taxon>Alphaproteobacteria</taxon>
        <taxon>Hyphomicrobiales</taxon>
        <taxon>Methylobacteriaceae</taxon>
        <taxon>Methylobacterium</taxon>
    </lineage>
</organism>
<dbReference type="Proteomes" id="UP000286997">
    <property type="component" value="Unassembled WGS sequence"/>
</dbReference>
<dbReference type="PROSITE" id="PS51186">
    <property type="entry name" value="GNAT"/>
    <property type="match status" value="1"/>
</dbReference>
<dbReference type="EMBL" id="SACP01000013">
    <property type="protein sequence ID" value="RVU17146.1"/>
    <property type="molecule type" value="Genomic_DNA"/>
</dbReference>
<keyword evidence="2" id="KW-0808">Transferase</keyword>
<accession>A0A3S2XKN6</accession>
<dbReference type="AlphaFoldDB" id="A0A3S2XKN6"/>
<name>A0A3S2XKN6_9HYPH</name>
<proteinExistence type="predicted"/>